<dbReference type="PANTHER" id="PTHR43133:SF45">
    <property type="entry name" value="RNA POLYMERASE ECF-TYPE SIGMA FACTOR"/>
    <property type="match status" value="1"/>
</dbReference>
<dbReference type="EMBL" id="QRUU01000042">
    <property type="protein sequence ID" value="RGR94786.1"/>
    <property type="molecule type" value="Genomic_DNA"/>
</dbReference>
<dbReference type="SUPFAM" id="SSF88946">
    <property type="entry name" value="Sigma2 domain of RNA polymerase sigma factors"/>
    <property type="match status" value="1"/>
</dbReference>
<dbReference type="InterPro" id="IPR039425">
    <property type="entry name" value="RNA_pol_sigma-70-like"/>
</dbReference>
<dbReference type="InterPro" id="IPR013325">
    <property type="entry name" value="RNA_pol_sigma_r2"/>
</dbReference>
<dbReference type="Pfam" id="PF04542">
    <property type="entry name" value="Sigma70_r2"/>
    <property type="match status" value="1"/>
</dbReference>
<keyword evidence="2 6" id="KW-0805">Transcription regulation</keyword>
<dbReference type="InterPro" id="IPR013324">
    <property type="entry name" value="RNA_pol_sigma_r3/r4-like"/>
</dbReference>
<evidence type="ECO:0000259" key="8">
    <source>
        <dbReference type="Pfam" id="PF08281"/>
    </source>
</evidence>
<dbReference type="Gene3D" id="1.10.1740.10">
    <property type="match status" value="1"/>
</dbReference>
<dbReference type="SUPFAM" id="SSF88659">
    <property type="entry name" value="Sigma3 and sigma4 domains of RNA polymerase sigma factors"/>
    <property type="match status" value="1"/>
</dbReference>
<protein>
    <recommendedName>
        <fullName evidence="6">RNA polymerase sigma factor</fullName>
    </recommendedName>
</protein>
<gene>
    <name evidence="9" type="ORF">DWY20_09850</name>
</gene>
<dbReference type="Proteomes" id="UP000285864">
    <property type="component" value="Unassembled WGS sequence"/>
</dbReference>
<dbReference type="GO" id="GO:0003677">
    <property type="term" value="F:DNA binding"/>
    <property type="evidence" value="ECO:0007669"/>
    <property type="project" value="UniProtKB-KW"/>
</dbReference>
<dbReference type="Pfam" id="PF08281">
    <property type="entry name" value="Sigma70_r4_2"/>
    <property type="match status" value="1"/>
</dbReference>
<evidence type="ECO:0000256" key="5">
    <source>
        <dbReference type="ARBA" id="ARBA00023163"/>
    </source>
</evidence>
<evidence type="ECO:0000313" key="9">
    <source>
        <dbReference type="EMBL" id="RGR94786.1"/>
    </source>
</evidence>
<dbReference type="InterPro" id="IPR013249">
    <property type="entry name" value="RNA_pol_sigma70_r4_t2"/>
</dbReference>
<evidence type="ECO:0000256" key="6">
    <source>
        <dbReference type="RuleBase" id="RU000716"/>
    </source>
</evidence>
<accession>A0A412GJ12</accession>
<proteinExistence type="inferred from homology"/>
<evidence type="ECO:0000256" key="3">
    <source>
        <dbReference type="ARBA" id="ARBA00023082"/>
    </source>
</evidence>
<evidence type="ECO:0000259" key="7">
    <source>
        <dbReference type="Pfam" id="PF04542"/>
    </source>
</evidence>
<dbReference type="NCBIfam" id="TIGR02937">
    <property type="entry name" value="sigma70-ECF"/>
    <property type="match status" value="1"/>
</dbReference>
<keyword evidence="10" id="KW-1185">Reference proteome</keyword>
<dbReference type="CDD" id="cd06171">
    <property type="entry name" value="Sigma70_r4"/>
    <property type="match status" value="1"/>
</dbReference>
<dbReference type="InterPro" id="IPR014284">
    <property type="entry name" value="RNA_pol_sigma-70_dom"/>
</dbReference>
<dbReference type="Gene3D" id="1.10.10.10">
    <property type="entry name" value="Winged helix-like DNA-binding domain superfamily/Winged helix DNA-binding domain"/>
    <property type="match status" value="1"/>
</dbReference>
<dbReference type="GO" id="GO:0006352">
    <property type="term" value="P:DNA-templated transcription initiation"/>
    <property type="evidence" value="ECO:0007669"/>
    <property type="project" value="InterPro"/>
</dbReference>
<comment type="caution">
    <text evidence="9">The sequence shown here is derived from an EMBL/GenBank/DDBJ whole genome shotgun (WGS) entry which is preliminary data.</text>
</comment>
<organism evidence="9 10">
    <name type="scientific">Phocaeicola coprocola</name>
    <dbReference type="NCBI Taxonomy" id="310298"/>
    <lineage>
        <taxon>Bacteria</taxon>
        <taxon>Pseudomonadati</taxon>
        <taxon>Bacteroidota</taxon>
        <taxon>Bacteroidia</taxon>
        <taxon>Bacteroidales</taxon>
        <taxon>Bacteroidaceae</taxon>
        <taxon>Phocaeicola</taxon>
    </lineage>
</organism>
<dbReference type="InterPro" id="IPR000838">
    <property type="entry name" value="RNA_pol_sigma70_ECF_CS"/>
</dbReference>
<sequence length="181" mass="21274">MEKDESYIITRILAGKTEEYAYFLDTYGQPVFSLIVRMVNSEEDAEELTQDTFMKAFEHLSSFNGKSSFSTWIYRIAYNTALSFLRKKNVEQTVIDDNQWNRISDTQIDDALNNESEEQIEKLQQALTKLTAEERALVTLFYEEEHSIQELAQILNLNEGNIKVKLHRLRKKLYVLMQKED</sequence>
<dbReference type="GO" id="GO:0016987">
    <property type="term" value="F:sigma factor activity"/>
    <property type="evidence" value="ECO:0007669"/>
    <property type="project" value="UniProtKB-KW"/>
</dbReference>
<dbReference type="PANTHER" id="PTHR43133">
    <property type="entry name" value="RNA POLYMERASE ECF-TYPE SIGMA FACTO"/>
    <property type="match status" value="1"/>
</dbReference>
<dbReference type="PROSITE" id="PS01063">
    <property type="entry name" value="SIGMA70_ECF"/>
    <property type="match status" value="1"/>
</dbReference>
<comment type="similarity">
    <text evidence="1 6">Belongs to the sigma-70 factor family. ECF subfamily.</text>
</comment>
<reference evidence="9 10" key="1">
    <citation type="submission" date="2018-08" db="EMBL/GenBank/DDBJ databases">
        <title>A genome reference for cultivated species of the human gut microbiota.</title>
        <authorList>
            <person name="Zou Y."/>
            <person name="Xue W."/>
            <person name="Luo G."/>
        </authorList>
    </citation>
    <scope>NUCLEOTIDE SEQUENCE [LARGE SCALE GENOMIC DNA]</scope>
    <source>
        <strain evidence="9 10">AF24-2</strain>
    </source>
</reference>
<evidence type="ECO:0000313" key="10">
    <source>
        <dbReference type="Proteomes" id="UP000285864"/>
    </source>
</evidence>
<feature type="domain" description="RNA polymerase sigma-70 region 2" evidence="7">
    <location>
        <begin position="25"/>
        <end position="89"/>
    </location>
</feature>
<keyword evidence="4 6" id="KW-0238">DNA-binding</keyword>
<dbReference type="RefSeq" id="WP_118484754.1">
    <property type="nucleotide sequence ID" value="NZ_CAUBDS010000004.1"/>
</dbReference>
<keyword evidence="5 6" id="KW-0804">Transcription</keyword>
<dbReference type="InterPro" id="IPR007627">
    <property type="entry name" value="RNA_pol_sigma70_r2"/>
</dbReference>
<evidence type="ECO:0000256" key="2">
    <source>
        <dbReference type="ARBA" id="ARBA00023015"/>
    </source>
</evidence>
<keyword evidence="3 6" id="KW-0731">Sigma factor</keyword>
<name>A0A412GJ12_9BACT</name>
<dbReference type="InterPro" id="IPR036388">
    <property type="entry name" value="WH-like_DNA-bd_sf"/>
</dbReference>
<feature type="domain" description="RNA polymerase sigma factor 70 region 4 type 2" evidence="8">
    <location>
        <begin position="121"/>
        <end position="173"/>
    </location>
</feature>
<dbReference type="AlphaFoldDB" id="A0A412GJ12"/>
<evidence type="ECO:0000256" key="4">
    <source>
        <dbReference type="ARBA" id="ARBA00023125"/>
    </source>
</evidence>
<evidence type="ECO:0000256" key="1">
    <source>
        <dbReference type="ARBA" id="ARBA00010641"/>
    </source>
</evidence>